<accession>A0ACC1RWH9</accession>
<evidence type="ECO:0000313" key="2">
    <source>
        <dbReference type="Proteomes" id="UP001148629"/>
    </source>
</evidence>
<dbReference type="Proteomes" id="UP001148629">
    <property type="component" value="Unassembled WGS sequence"/>
</dbReference>
<evidence type="ECO:0000313" key="1">
    <source>
        <dbReference type="EMBL" id="KAJ3527197.1"/>
    </source>
</evidence>
<sequence>MSPLTCQQQLRGVEGLSLPDDYGQAHYNMDVELLLGGGFPAIAVDKSIIEDRLSHTLYICDRCFSTLSIRSEIEFWARVSQTLAAEEIHAVLHSNLMTLVKEILRARFYYLRDYGHFDPTTILSCNINILLYQFILYLGSDILDIDMGVGHATNMLAEYLAKSRLVKRRLEGSEA</sequence>
<proteinExistence type="predicted"/>
<dbReference type="EMBL" id="JANRMS010001598">
    <property type="protein sequence ID" value="KAJ3527197.1"/>
    <property type="molecule type" value="Genomic_DNA"/>
</dbReference>
<comment type="caution">
    <text evidence="1">The sequence shown here is derived from an EMBL/GenBank/DDBJ whole genome shotgun (WGS) entry which is preliminary data.</text>
</comment>
<protein>
    <submittedName>
        <fullName evidence="1">Uncharacterized protein</fullName>
    </submittedName>
</protein>
<name>A0ACC1RWH9_9HYPO</name>
<gene>
    <name evidence="1" type="ORF">NM208_g10823</name>
</gene>
<reference evidence="1" key="1">
    <citation type="submission" date="2022-08" db="EMBL/GenBank/DDBJ databases">
        <title>Genome Sequence of Fusarium decemcellulare.</title>
        <authorList>
            <person name="Buettner E."/>
        </authorList>
    </citation>
    <scope>NUCLEOTIDE SEQUENCE</scope>
    <source>
        <strain evidence="1">Babe19</strain>
    </source>
</reference>
<keyword evidence="2" id="KW-1185">Reference proteome</keyword>
<organism evidence="1 2">
    <name type="scientific">Fusarium decemcellulare</name>
    <dbReference type="NCBI Taxonomy" id="57161"/>
    <lineage>
        <taxon>Eukaryota</taxon>
        <taxon>Fungi</taxon>
        <taxon>Dikarya</taxon>
        <taxon>Ascomycota</taxon>
        <taxon>Pezizomycotina</taxon>
        <taxon>Sordariomycetes</taxon>
        <taxon>Hypocreomycetidae</taxon>
        <taxon>Hypocreales</taxon>
        <taxon>Nectriaceae</taxon>
        <taxon>Fusarium</taxon>
        <taxon>Fusarium decemcellulare species complex</taxon>
    </lineage>
</organism>